<dbReference type="InterPro" id="IPR015797">
    <property type="entry name" value="NUDIX_hydrolase-like_dom_sf"/>
</dbReference>
<accession>A0A929B9F4</accession>
<dbReference type="PANTHER" id="PTHR43046">
    <property type="entry name" value="GDP-MANNOSE MANNOSYL HYDROLASE"/>
    <property type="match status" value="1"/>
</dbReference>
<dbReference type="PROSITE" id="PS51462">
    <property type="entry name" value="NUDIX"/>
    <property type="match status" value="1"/>
</dbReference>
<protein>
    <submittedName>
        <fullName evidence="4">NUDIX domain-containing protein</fullName>
    </submittedName>
</protein>
<keyword evidence="2" id="KW-0378">Hydrolase</keyword>
<dbReference type="GO" id="GO:0016787">
    <property type="term" value="F:hydrolase activity"/>
    <property type="evidence" value="ECO:0007669"/>
    <property type="project" value="UniProtKB-KW"/>
</dbReference>
<dbReference type="PROSITE" id="PS00893">
    <property type="entry name" value="NUDIX_BOX"/>
    <property type="match status" value="1"/>
</dbReference>
<comment type="cofactor">
    <cofactor evidence="1">
        <name>Mg(2+)</name>
        <dbReference type="ChEBI" id="CHEBI:18420"/>
    </cofactor>
</comment>
<dbReference type="InterPro" id="IPR020084">
    <property type="entry name" value="NUDIX_hydrolase_CS"/>
</dbReference>
<evidence type="ECO:0000259" key="3">
    <source>
        <dbReference type="PROSITE" id="PS51462"/>
    </source>
</evidence>
<dbReference type="EMBL" id="JADEYC010000023">
    <property type="protein sequence ID" value="MBE9375694.1"/>
    <property type="molecule type" value="Genomic_DNA"/>
</dbReference>
<sequence length="138" mass="14659">MRKHDRVSSTTAPIPVVGLVHVAAGKLLLVRAVRQQAFYLPGGKIDPGETELQALHREVREELGTGVAGPAFYGRYTTDAVGQGSGVRVALACYRGAPDAEPRAAAEIAELAWMDRAEYLAQPVTAPAIVDLLADLDP</sequence>
<proteinExistence type="predicted"/>
<dbReference type="SUPFAM" id="SSF55811">
    <property type="entry name" value="Nudix"/>
    <property type="match status" value="1"/>
</dbReference>
<evidence type="ECO:0000256" key="2">
    <source>
        <dbReference type="ARBA" id="ARBA00022801"/>
    </source>
</evidence>
<feature type="domain" description="Nudix hydrolase" evidence="3">
    <location>
        <begin position="12"/>
        <end position="137"/>
    </location>
</feature>
<keyword evidence="5" id="KW-1185">Reference proteome</keyword>
<dbReference type="PANTHER" id="PTHR43046:SF2">
    <property type="entry name" value="8-OXO-DGTP DIPHOSPHATASE-RELATED"/>
    <property type="match status" value="1"/>
</dbReference>
<reference evidence="4" key="1">
    <citation type="submission" date="2020-10" db="EMBL/GenBank/DDBJ databases">
        <title>Diversity and distribution of actinomycetes associated with coral in the coast of Hainan.</title>
        <authorList>
            <person name="Li F."/>
        </authorList>
    </citation>
    <scope>NUCLEOTIDE SEQUENCE</scope>
    <source>
        <strain evidence="4">HNM0983</strain>
    </source>
</reference>
<evidence type="ECO:0000313" key="5">
    <source>
        <dbReference type="Proteomes" id="UP000598360"/>
    </source>
</evidence>
<gene>
    <name evidence="4" type="ORF">IQ251_14670</name>
</gene>
<evidence type="ECO:0000256" key="1">
    <source>
        <dbReference type="ARBA" id="ARBA00001946"/>
    </source>
</evidence>
<dbReference type="AlphaFoldDB" id="A0A929B9F4"/>
<dbReference type="Gene3D" id="3.90.79.10">
    <property type="entry name" value="Nucleoside Triphosphate Pyrophosphohydrolase"/>
    <property type="match status" value="1"/>
</dbReference>
<dbReference type="InterPro" id="IPR000086">
    <property type="entry name" value="NUDIX_hydrolase_dom"/>
</dbReference>
<dbReference type="Pfam" id="PF00293">
    <property type="entry name" value="NUDIX"/>
    <property type="match status" value="1"/>
</dbReference>
<dbReference type="Proteomes" id="UP000598360">
    <property type="component" value="Unassembled WGS sequence"/>
</dbReference>
<organism evidence="4 5">
    <name type="scientific">Saccharopolyspora montiporae</name>
    <dbReference type="NCBI Taxonomy" id="2781240"/>
    <lineage>
        <taxon>Bacteria</taxon>
        <taxon>Bacillati</taxon>
        <taxon>Actinomycetota</taxon>
        <taxon>Actinomycetes</taxon>
        <taxon>Pseudonocardiales</taxon>
        <taxon>Pseudonocardiaceae</taxon>
        <taxon>Saccharopolyspora</taxon>
    </lineage>
</organism>
<name>A0A929B9F4_9PSEU</name>
<dbReference type="CDD" id="cd04690">
    <property type="entry name" value="NUDIX_Hydrolase"/>
    <property type="match status" value="1"/>
</dbReference>
<evidence type="ECO:0000313" key="4">
    <source>
        <dbReference type="EMBL" id="MBE9375694.1"/>
    </source>
</evidence>
<comment type="caution">
    <text evidence="4">The sequence shown here is derived from an EMBL/GenBank/DDBJ whole genome shotgun (WGS) entry which is preliminary data.</text>
</comment>